<feature type="compositionally biased region" description="Basic and acidic residues" evidence="1">
    <location>
        <begin position="52"/>
        <end position="67"/>
    </location>
</feature>
<name>A0A059CNJ1_EUCGR</name>
<reference evidence="2" key="1">
    <citation type="submission" date="2013-07" db="EMBL/GenBank/DDBJ databases">
        <title>The genome of Eucalyptus grandis.</title>
        <authorList>
            <person name="Schmutz J."/>
            <person name="Hayes R."/>
            <person name="Myburg A."/>
            <person name="Tuskan G."/>
            <person name="Grattapaglia D."/>
            <person name="Rokhsar D.S."/>
        </authorList>
    </citation>
    <scope>NUCLEOTIDE SEQUENCE</scope>
    <source>
        <tissue evidence="2">Leaf extractions</tissue>
    </source>
</reference>
<dbReference type="InParanoid" id="A0A059CNJ1"/>
<organism evidence="2">
    <name type="scientific">Eucalyptus grandis</name>
    <name type="common">Flooded gum</name>
    <dbReference type="NCBI Taxonomy" id="71139"/>
    <lineage>
        <taxon>Eukaryota</taxon>
        <taxon>Viridiplantae</taxon>
        <taxon>Streptophyta</taxon>
        <taxon>Embryophyta</taxon>
        <taxon>Tracheophyta</taxon>
        <taxon>Spermatophyta</taxon>
        <taxon>Magnoliopsida</taxon>
        <taxon>eudicotyledons</taxon>
        <taxon>Gunneridae</taxon>
        <taxon>Pentapetalae</taxon>
        <taxon>rosids</taxon>
        <taxon>malvids</taxon>
        <taxon>Myrtales</taxon>
        <taxon>Myrtaceae</taxon>
        <taxon>Myrtoideae</taxon>
        <taxon>Eucalypteae</taxon>
        <taxon>Eucalyptus</taxon>
    </lineage>
</organism>
<dbReference type="PANTHER" id="PTHR44083:SF35">
    <property type="entry name" value="TOPLESS-RELATED PROTEIN 4-LIKE ISOFORM X1"/>
    <property type="match status" value="1"/>
</dbReference>
<gene>
    <name evidence="2" type="ORF">EUGRSUZ_C01350</name>
</gene>
<dbReference type="STRING" id="71139.A0A059CNJ1"/>
<dbReference type="PANTHER" id="PTHR44083">
    <property type="entry name" value="TOPLESS-RELATED PROTEIN 1-RELATED"/>
    <property type="match status" value="1"/>
</dbReference>
<feature type="compositionally biased region" description="Polar residues" evidence="1">
    <location>
        <begin position="75"/>
        <end position="92"/>
    </location>
</feature>
<dbReference type="GO" id="GO:0006355">
    <property type="term" value="P:regulation of DNA-templated transcription"/>
    <property type="evidence" value="ECO:0007669"/>
    <property type="project" value="InterPro"/>
</dbReference>
<evidence type="ECO:0000256" key="1">
    <source>
        <dbReference type="SAM" id="MobiDB-lite"/>
    </source>
</evidence>
<evidence type="ECO:0000313" key="2">
    <source>
        <dbReference type="EMBL" id="KCW80013.1"/>
    </source>
</evidence>
<feature type="region of interest" description="Disordered" evidence="1">
    <location>
        <begin position="29"/>
        <end position="130"/>
    </location>
</feature>
<feature type="compositionally biased region" description="Basic and acidic residues" evidence="1">
    <location>
        <begin position="29"/>
        <end position="39"/>
    </location>
</feature>
<sequence>MAEQGSCVMPTAMDGQIWRASGVTRLGDAHGYGRPDLKSQQRHRRIIGHGSSSEKPRIADDSTDKSRNWKLTEINEPSQCRSIRLPDNSTATRDSESMADVKPGIADDSGDKSRNWKPTEINEPSQCRSIRLPDNSTAMRTDSSRDEFGFIHGKQSISSCTTLMLVGNAKLMKAILSLSVPRNFEWKFTC</sequence>
<dbReference type="InterPro" id="IPR027728">
    <property type="entry name" value="Topless_fam"/>
</dbReference>
<dbReference type="EMBL" id="KK198755">
    <property type="protein sequence ID" value="KCW80013.1"/>
    <property type="molecule type" value="Genomic_DNA"/>
</dbReference>
<accession>A0A059CNJ1</accession>
<protein>
    <submittedName>
        <fullName evidence="2">Uncharacterized protein</fullName>
    </submittedName>
</protein>
<dbReference type="AlphaFoldDB" id="A0A059CNJ1"/>
<dbReference type="Gramene" id="KCW80013">
    <property type="protein sequence ID" value="KCW80013"/>
    <property type="gene ID" value="EUGRSUZ_C01350"/>
</dbReference>
<proteinExistence type="predicted"/>